<dbReference type="InterPro" id="IPR013567">
    <property type="entry name" value="EF_hand_assoc_2"/>
</dbReference>
<dbReference type="InterPro" id="IPR011992">
    <property type="entry name" value="EF-hand-dom_pair"/>
</dbReference>
<organism evidence="2 3">
    <name type="scientific">Hebeloma cylindrosporum</name>
    <dbReference type="NCBI Taxonomy" id="76867"/>
    <lineage>
        <taxon>Eukaryota</taxon>
        <taxon>Fungi</taxon>
        <taxon>Dikarya</taxon>
        <taxon>Basidiomycota</taxon>
        <taxon>Agaricomycotina</taxon>
        <taxon>Agaricomycetes</taxon>
        <taxon>Agaricomycetidae</taxon>
        <taxon>Agaricales</taxon>
        <taxon>Agaricineae</taxon>
        <taxon>Hymenogastraceae</taxon>
        <taxon>Hebeloma</taxon>
    </lineage>
</organism>
<dbReference type="AlphaFoldDB" id="A0A0C2YHH4"/>
<gene>
    <name evidence="2" type="ORF">M413DRAFT_438370</name>
</gene>
<dbReference type="EMBL" id="KN831768">
    <property type="protein sequence ID" value="KIM49208.1"/>
    <property type="molecule type" value="Genomic_DNA"/>
</dbReference>
<reference evidence="2 3" key="1">
    <citation type="submission" date="2014-04" db="EMBL/GenBank/DDBJ databases">
        <authorList>
            <consortium name="DOE Joint Genome Institute"/>
            <person name="Kuo A."/>
            <person name="Gay G."/>
            <person name="Dore J."/>
            <person name="Kohler A."/>
            <person name="Nagy L.G."/>
            <person name="Floudas D."/>
            <person name="Copeland A."/>
            <person name="Barry K.W."/>
            <person name="Cichocki N."/>
            <person name="Veneault-Fourrey C."/>
            <person name="LaButti K."/>
            <person name="Lindquist E.A."/>
            <person name="Lipzen A."/>
            <person name="Lundell T."/>
            <person name="Morin E."/>
            <person name="Murat C."/>
            <person name="Sun H."/>
            <person name="Tunlid A."/>
            <person name="Henrissat B."/>
            <person name="Grigoriev I.V."/>
            <person name="Hibbett D.S."/>
            <person name="Martin F."/>
            <person name="Nordberg H.P."/>
            <person name="Cantor M.N."/>
            <person name="Hua S.X."/>
        </authorList>
    </citation>
    <scope>NUCLEOTIDE SEQUENCE [LARGE SCALE GENOMIC DNA]</scope>
    <source>
        <strain evidence="3">h7</strain>
    </source>
</reference>
<dbReference type="Proteomes" id="UP000053424">
    <property type="component" value="Unassembled WGS sequence"/>
</dbReference>
<accession>A0A0C2YHH4</accession>
<evidence type="ECO:0000313" key="3">
    <source>
        <dbReference type="Proteomes" id="UP000053424"/>
    </source>
</evidence>
<dbReference type="OrthoDB" id="26525at2759"/>
<reference evidence="3" key="2">
    <citation type="submission" date="2015-01" db="EMBL/GenBank/DDBJ databases">
        <title>Evolutionary Origins and Diversification of the Mycorrhizal Mutualists.</title>
        <authorList>
            <consortium name="DOE Joint Genome Institute"/>
            <consortium name="Mycorrhizal Genomics Consortium"/>
            <person name="Kohler A."/>
            <person name="Kuo A."/>
            <person name="Nagy L.G."/>
            <person name="Floudas D."/>
            <person name="Copeland A."/>
            <person name="Barry K.W."/>
            <person name="Cichocki N."/>
            <person name="Veneault-Fourrey C."/>
            <person name="LaButti K."/>
            <person name="Lindquist E.A."/>
            <person name="Lipzen A."/>
            <person name="Lundell T."/>
            <person name="Morin E."/>
            <person name="Murat C."/>
            <person name="Riley R."/>
            <person name="Ohm R."/>
            <person name="Sun H."/>
            <person name="Tunlid A."/>
            <person name="Henrissat B."/>
            <person name="Grigoriev I.V."/>
            <person name="Hibbett D.S."/>
            <person name="Martin F."/>
        </authorList>
    </citation>
    <scope>NUCLEOTIDE SEQUENCE [LARGE SCALE GENOMIC DNA]</scope>
    <source>
        <strain evidence="3">h7</strain>
    </source>
</reference>
<sequence length="134" mass="15346">MSSSKSSPSEISILVDEDGEITDQLERCLKHIFAKYCDPPVERNANVLLSPPPNAYLTEKALEEWALETNGEPFSQEMKDEVKEFFDLNDDGNLTFKGFLQLYQLQTENDEEETWKDLKKHGFDKKLNLVAGET</sequence>
<dbReference type="SUPFAM" id="SSF47473">
    <property type="entry name" value="EF-hand"/>
    <property type="match status" value="1"/>
</dbReference>
<dbReference type="Gene3D" id="1.10.238.10">
    <property type="entry name" value="EF-hand"/>
    <property type="match status" value="1"/>
</dbReference>
<dbReference type="HOGENOM" id="CLU_103874_2_0_1"/>
<name>A0A0C2YHH4_HEBCY</name>
<feature type="domain" description="EF hand associated type-2" evidence="1">
    <location>
        <begin position="80"/>
        <end position="129"/>
    </location>
</feature>
<protein>
    <recommendedName>
        <fullName evidence="1">EF hand associated type-2 domain-containing protein</fullName>
    </recommendedName>
</protein>
<proteinExistence type="predicted"/>
<dbReference type="Pfam" id="PF08356">
    <property type="entry name" value="EF_assoc_2"/>
    <property type="match status" value="1"/>
</dbReference>
<keyword evidence="3" id="KW-1185">Reference proteome</keyword>
<evidence type="ECO:0000259" key="1">
    <source>
        <dbReference type="Pfam" id="PF08356"/>
    </source>
</evidence>
<dbReference type="STRING" id="686832.A0A0C2YHH4"/>
<evidence type="ECO:0000313" key="2">
    <source>
        <dbReference type="EMBL" id="KIM49208.1"/>
    </source>
</evidence>